<protein>
    <submittedName>
        <fullName evidence="2">CPD901</fullName>
    </submittedName>
</protein>
<evidence type="ECO:0000313" key="2">
    <source>
        <dbReference type="EMBL" id="JAD95460.1"/>
    </source>
</evidence>
<feature type="compositionally biased region" description="Polar residues" evidence="1">
    <location>
        <begin position="1"/>
        <end position="17"/>
    </location>
</feature>
<dbReference type="EMBL" id="GBRH01202435">
    <property type="protein sequence ID" value="JAD95460.1"/>
    <property type="molecule type" value="Transcribed_RNA"/>
</dbReference>
<feature type="compositionally biased region" description="Basic residues" evidence="1">
    <location>
        <begin position="27"/>
        <end position="36"/>
    </location>
</feature>
<reference evidence="2" key="1">
    <citation type="submission" date="2014-09" db="EMBL/GenBank/DDBJ databases">
        <authorList>
            <person name="Magalhaes I.L.F."/>
            <person name="Oliveira U."/>
            <person name="Santos F.R."/>
            <person name="Vidigal T.H.D.A."/>
            <person name="Brescovit A.D."/>
            <person name="Santos A.J."/>
        </authorList>
    </citation>
    <scope>NUCLEOTIDE SEQUENCE</scope>
    <source>
        <tissue evidence="2">Shoot tissue taken approximately 20 cm above the soil surface</tissue>
    </source>
</reference>
<sequence>MASNSSSGRPAAPTTSIVAAVASLPARRPRPRRPRAPRLAADGAPQPRRPRPLPSTGAVALLPTPRRGHTVHGCRHLAADATPWPRRPWAPPPCIHADPSLPHRSHAPYRTVRTRRAYHHRTPRIRPRGPRIHPRQRRNCPWGCRLPLVTGGPRPARRGRRRPRHCRPCRCTGFRQPVPAAARWRGA</sequence>
<proteinExistence type="predicted"/>
<reference evidence="2" key="2">
    <citation type="journal article" date="2015" name="Data Brief">
        <title>Shoot transcriptome of the giant reed, Arundo donax.</title>
        <authorList>
            <person name="Barrero R.A."/>
            <person name="Guerrero F.D."/>
            <person name="Moolhuijzen P."/>
            <person name="Goolsby J.A."/>
            <person name="Tidwell J."/>
            <person name="Bellgard S.E."/>
            <person name="Bellgard M.I."/>
        </authorList>
    </citation>
    <scope>NUCLEOTIDE SEQUENCE</scope>
    <source>
        <tissue evidence="2">Shoot tissue taken approximately 20 cm above the soil surface</tissue>
    </source>
</reference>
<evidence type="ECO:0000256" key="1">
    <source>
        <dbReference type="SAM" id="MobiDB-lite"/>
    </source>
</evidence>
<feature type="region of interest" description="Disordered" evidence="1">
    <location>
        <begin position="1"/>
        <end position="69"/>
    </location>
</feature>
<name>A0A0A9EC24_ARUDO</name>
<accession>A0A0A9EC24</accession>
<dbReference type="AlphaFoldDB" id="A0A0A9EC24"/>
<organism evidence="2">
    <name type="scientific">Arundo donax</name>
    <name type="common">Giant reed</name>
    <name type="synonym">Donax arundinaceus</name>
    <dbReference type="NCBI Taxonomy" id="35708"/>
    <lineage>
        <taxon>Eukaryota</taxon>
        <taxon>Viridiplantae</taxon>
        <taxon>Streptophyta</taxon>
        <taxon>Embryophyta</taxon>
        <taxon>Tracheophyta</taxon>
        <taxon>Spermatophyta</taxon>
        <taxon>Magnoliopsida</taxon>
        <taxon>Liliopsida</taxon>
        <taxon>Poales</taxon>
        <taxon>Poaceae</taxon>
        <taxon>PACMAD clade</taxon>
        <taxon>Arundinoideae</taxon>
        <taxon>Arundineae</taxon>
        <taxon>Arundo</taxon>
    </lineage>
</organism>